<dbReference type="Proteomes" id="UP000266673">
    <property type="component" value="Unassembled WGS sequence"/>
</dbReference>
<dbReference type="EMBL" id="QKWP01000196">
    <property type="protein sequence ID" value="RIB24918.1"/>
    <property type="molecule type" value="Genomic_DNA"/>
</dbReference>
<comment type="caution">
    <text evidence="2">The sequence shown here is derived from an EMBL/GenBank/DDBJ whole genome shotgun (WGS) entry which is preliminary data.</text>
</comment>
<evidence type="ECO:0000313" key="3">
    <source>
        <dbReference type="Proteomes" id="UP000266673"/>
    </source>
</evidence>
<feature type="compositionally biased region" description="Polar residues" evidence="1">
    <location>
        <begin position="57"/>
        <end position="71"/>
    </location>
</feature>
<protein>
    <submittedName>
        <fullName evidence="2">Uncharacterized protein</fullName>
    </submittedName>
</protein>
<dbReference type="STRING" id="44941.A0A397VSK3"/>
<evidence type="ECO:0000313" key="2">
    <source>
        <dbReference type="EMBL" id="RIB24918.1"/>
    </source>
</evidence>
<sequence>MLTRRREENSDQVAGLSSPKRIRVGESDHEAQFPPLYFSHSSSSHTYPISSITPVRSITSQSGVVKESNGSPHIESTDNSDEDVTGKQRIFVEEDDDDDDEDWNEGDHVNDSSDETSSIEDIIDHLNHVNDQIVEEEGQLLDEEDQSTFFTVFMSGFFS</sequence>
<keyword evidence="3" id="KW-1185">Reference proteome</keyword>
<feature type="region of interest" description="Disordered" evidence="1">
    <location>
        <begin position="1"/>
        <end position="28"/>
    </location>
</feature>
<proteinExistence type="predicted"/>
<reference evidence="2 3" key="1">
    <citation type="submission" date="2018-06" db="EMBL/GenBank/DDBJ databases">
        <title>Comparative genomics reveals the genomic features of Rhizophagus irregularis, R. cerebriforme, R. diaphanum and Gigaspora rosea, and their symbiotic lifestyle signature.</title>
        <authorList>
            <person name="Morin E."/>
            <person name="San Clemente H."/>
            <person name="Chen E.C.H."/>
            <person name="De La Providencia I."/>
            <person name="Hainaut M."/>
            <person name="Kuo A."/>
            <person name="Kohler A."/>
            <person name="Murat C."/>
            <person name="Tang N."/>
            <person name="Roy S."/>
            <person name="Loubradou J."/>
            <person name="Henrissat B."/>
            <person name="Grigoriev I.V."/>
            <person name="Corradi N."/>
            <person name="Roux C."/>
            <person name="Martin F.M."/>
        </authorList>
    </citation>
    <scope>NUCLEOTIDE SEQUENCE [LARGE SCALE GENOMIC DNA]</scope>
    <source>
        <strain evidence="2 3">DAOM 194757</strain>
    </source>
</reference>
<organism evidence="2 3">
    <name type="scientific">Gigaspora rosea</name>
    <dbReference type="NCBI Taxonomy" id="44941"/>
    <lineage>
        <taxon>Eukaryota</taxon>
        <taxon>Fungi</taxon>
        <taxon>Fungi incertae sedis</taxon>
        <taxon>Mucoromycota</taxon>
        <taxon>Glomeromycotina</taxon>
        <taxon>Glomeromycetes</taxon>
        <taxon>Diversisporales</taxon>
        <taxon>Gigasporaceae</taxon>
        <taxon>Gigaspora</taxon>
    </lineage>
</organism>
<dbReference type="OrthoDB" id="2434986at2759"/>
<accession>A0A397VSK3</accession>
<name>A0A397VSK3_9GLOM</name>
<dbReference type="AlphaFoldDB" id="A0A397VSK3"/>
<feature type="compositionally biased region" description="Acidic residues" evidence="1">
    <location>
        <begin position="93"/>
        <end position="104"/>
    </location>
</feature>
<gene>
    <name evidence="2" type="ORF">C2G38_585150</name>
</gene>
<feature type="region of interest" description="Disordered" evidence="1">
    <location>
        <begin position="57"/>
        <end position="118"/>
    </location>
</feature>
<evidence type="ECO:0000256" key="1">
    <source>
        <dbReference type="SAM" id="MobiDB-lite"/>
    </source>
</evidence>